<dbReference type="Pfam" id="PF06755">
    <property type="entry name" value="CbtA_toxin"/>
    <property type="match status" value="1"/>
</dbReference>
<keyword evidence="2" id="KW-1185">Reference proteome</keyword>
<accession>A0ABM7ADA1</accession>
<dbReference type="EMBL" id="CP033713">
    <property type="protein sequence ID" value="AYW90374.1"/>
    <property type="molecule type" value="Genomic_DNA"/>
</dbReference>
<protein>
    <submittedName>
        <fullName evidence="1">Uncharacterized protein</fullName>
    </submittedName>
</protein>
<proteinExistence type="predicted"/>
<organism evidence="1 2">
    <name type="scientific">Yersinia pseudotuberculosis</name>
    <dbReference type="NCBI Taxonomy" id="633"/>
    <lineage>
        <taxon>Bacteria</taxon>
        <taxon>Pseudomonadati</taxon>
        <taxon>Pseudomonadota</taxon>
        <taxon>Gammaproteobacteria</taxon>
        <taxon>Enterobacterales</taxon>
        <taxon>Yersiniaceae</taxon>
        <taxon>Yersinia</taxon>
    </lineage>
</organism>
<gene>
    <name evidence="1" type="ORF">EGX47_02825</name>
</gene>
<dbReference type="RefSeq" id="WP_057532320.1">
    <property type="nucleotide sequence ID" value="NZ_CP033713.1"/>
</dbReference>
<sequence>MHSLLQWQRVLNKLFIRYYGIDINDTAFSEIDYARHYWDDCIRPYQAVNEWASKYDLRRLDSSDSPLNKKDESSIK</sequence>
<dbReference type="Proteomes" id="UP000268669">
    <property type="component" value="Chromosome"/>
</dbReference>
<evidence type="ECO:0000313" key="2">
    <source>
        <dbReference type="Proteomes" id="UP000268669"/>
    </source>
</evidence>
<evidence type="ECO:0000313" key="1">
    <source>
        <dbReference type="EMBL" id="AYW90374.1"/>
    </source>
</evidence>
<reference evidence="1" key="1">
    <citation type="submission" date="2018-11" db="EMBL/GenBank/DDBJ databases">
        <title>FDA dAtabase for Regulatory Grade micrObial Sequences (FDA-ARGOS): Supporting development and validation of Infectious Disease Dx tests.</title>
        <authorList>
            <person name="Bliska J."/>
            <person name="Cleland M.-M."/>
            <person name="Tallon L."/>
            <person name="Sadzewicz L."/>
            <person name="Zhao X."/>
            <person name="Vavikolanu K."/>
            <person name="Mehta A."/>
            <person name="Aluvathingal J."/>
            <person name="Nadendla S."/>
            <person name="Yan Y."/>
            <person name="Sichtig H."/>
        </authorList>
    </citation>
    <scope>NUCLEOTIDE SEQUENCE [LARGE SCALE GENOMIC DNA]</scope>
    <source>
        <strain evidence="1">FDAARGOS_581</strain>
    </source>
</reference>
<dbReference type="InterPro" id="IPR009610">
    <property type="entry name" value="CbtA_toxin"/>
</dbReference>
<name>A0ABM7ADA1_YERPU</name>